<dbReference type="Proteomes" id="UP000184389">
    <property type="component" value="Unassembled WGS sequence"/>
</dbReference>
<dbReference type="EMBL" id="FQXR01000005">
    <property type="protein sequence ID" value="SHH90475.1"/>
    <property type="molecule type" value="Genomic_DNA"/>
</dbReference>
<sequence length="61" mass="6952">MIMYIKLINCSAVHIYQESAYVYTDSAIYVLDEISCIGMSMRMEQFIPVLIASEKNSVLVI</sequence>
<dbReference type="STRING" id="1123281.SAMN02745180_01383"/>
<evidence type="ECO:0000313" key="1">
    <source>
        <dbReference type="EMBL" id="SHH90475.1"/>
    </source>
</evidence>
<gene>
    <name evidence="1" type="ORF">SAMN02745180_01383</name>
</gene>
<proteinExistence type="predicted"/>
<organism evidence="1 2">
    <name type="scientific">Sporanaerobacter acetigenes DSM 13106</name>
    <dbReference type="NCBI Taxonomy" id="1123281"/>
    <lineage>
        <taxon>Bacteria</taxon>
        <taxon>Bacillati</taxon>
        <taxon>Bacillota</taxon>
        <taxon>Tissierellia</taxon>
        <taxon>Tissierellales</taxon>
        <taxon>Sporanaerobacteraceae</taxon>
        <taxon>Sporanaerobacter</taxon>
    </lineage>
</organism>
<name>A0A1M5WS69_9FIRM</name>
<evidence type="ECO:0000313" key="2">
    <source>
        <dbReference type="Proteomes" id="UP000184389"/>
    </source>
</evidence>
<keyword evidence="2" id="KW-1185">Reference proteome</keyword>
<reference evidence="1 2" key="1">
    <citation type="submission" date="2016-11" db="EMBL/GenBank/DDBJ databases">
        <authorList>
            <person name="Jaros S."/>
            <person name="Januszkiewicz K."/>
            <person name="Wedrychowicz H."/>
        </authorList>
    </citation>
    <scope>NUCLEOTIDE SEQUENCE [LARGE SCALE GENOMIC DNA]</scope>
    <source>
        <strain evidence="1 2">DSM 13106</strain>
    </source>
</reference>
<dbReference type="AlphaFoldDB" id="A0A1M5WS69"/>
<protein>
    <submittedName>
        <fullName evidence="1">Uncharacterized protein</fullName>
    </submittedName>
</protein>
<accession>A0A1M5WS69</accession>